<dbReference type="PROSITE" id="PS50949">
    <property type="entry name" value="HTH_GNTR"/>
    <property type="match status" value="1"/>
</dbReference>
<sequence>MKQLTFYDYIKIDEYSATPKYLQLTNSIINALEAGKIAKDFLLPSINDLSARFEVSRDTVEKSYKHLKKIGVINSVPGKGYYISNTDFRQKLKVFLLFNKLSAHKKIIFDAFSAALGEDVAIDLYIYNNDFKLFKKLVNTKQEGYSHYVIAPHFLEGFENAHEVINTIPKDKLILLDKKIPGITGEYSAAYENFEKDIYHALCQAREQLSKYHTLKLIFPAHSYFPVEILTGFKRFCQQYAFNHKVISDIAAEPIGEGEVFINMMEDDLVILLQRLIAMELKVGQDVGVISYNETPIKKILLNGITTVSTDFKFMGEVAASLVLSNEKKHIEVPFYYTRRASL</sequence>
<gene>
    <name evidence="5" type="ORF">BC343_15960</name>
</gene>
<dbReference type="EMBL" id="MBTF01000037">
    <property type="protein sequence ID" value="OOQ57029.1"/>
    <property type="molecule type" value="Genomic_DNA"/>
</dbReference>
<proteinExistence type="predicted"/>
<dbReference type="SUPFAM" id="SSF46785">
    <property type="entry name" value="Winged helix' DNA-binding domain"/>
    <property type="match status" value="1"/>
</dbReference>
<evidence type="ECO:0000256" key="2">
    <source>
        <dbReference type="ARBA" id="ARBA00023125"/>
    </source>
</evidence>
<dbReference type="InterPro" id="IPR036390">
    <property type="entry name" value="WH_DNA-bd_sf"/>
</dbReference>
<dbReference type="OrthoDB" id="742238at2"/>
<dbReference type="Proteomes" id="UP000189739">
    <property type="component" value="Unassembled WGS sequence"/>
</dbReference>
<dbReference type="Gene3D" id="3.40.50.2300">
    <property type="match status" value="2"/>
</dbReference>
<keyword evidence="3" id="KW-0804">Transcription</keyword>
<dbReference type="Pfam" id="PF00392">
    <property type="entry name" value="GntR"/>
    <property type="match status" value="1"/>
</dbReference>
<dbReference type="CDD" id="cd07377">
    <property type="entry name" value="WHTH_GntR"/>
    <property type="match status" value="1"/>
</dbReference>
<name>A0A1S9P7W2_9SPHI</name>
<protein>
    <submittedName>
        <fullName evidence="5">Transcriptional regulator</fullName>
    </submittedName>
</protein>
<dbReference type="InterPro" id="IPR046335">
    <property type="entry name" value="LacI/GalR-like_sensor"/>
</dbReference>
<comment type="caution">
    <text evidence="5">The sequence shown here is derived from an EMBL/GenBank/DDBJ whole genome shotgun (WGS) entry which is preliminary data.</text>
</comment>
<dbReference type="GO" id="GO:0003700">
    <property type="term" value="F:DNA-binding transcription factor activity"/>
    <property type="evidence" value="ECO:0007669"/>
    <property type="project" value="InterPro"/>
</dbReference>
<evidence type="ECO:0000313" key="6">
    <source>
        <dbReference type="Proteomes" id="UP000189739"/>
    </source>
</evidence>
<keyword evidence="2" id="KW-0238">DNA-binding</keyword>
<evidence type="ECO:0000259" key="4">
    <source>
        <dbReference type="PROSITE" id="PS50949"/>
    </source>
</evidence>
<dbReference type="PANTHER" id="PTHR38445">
    <property type="entry name" value="HTH-TYPE TRANSCRIPTIONAL REPRESSOR YTRA"/>
    <property type="match status" value="1"/>
</dbReference>
<keyword evidence="6" id="KW-1185">Reference proteome</keyword>
<reference evidence="5 6" key="1">
    <citation type="submission" date="2016-07" db="EMBL/GenBank/DDBJ databases">
        <title>Genomic analysis of zinc-resistant bacterium Mucilaginibacter pedocola TBZ30.</title>
        <authorList>
            <person name="Huang J."/>
            <person name="Tang J."/>
        </authorList>
    </citation>
    <scope>NUCLEOTIDE SEQUENCE [LARGE SCALE GENOMIC DNA]</scope>
    <source>
        <strain evidence="5 6">TBZ30</strain>
    </source>
</reference>
<dbReference type="STRING" id="1792845.BC343_15960"/>
<organism evidence="5 6">
    <name type="scientific">Mucilaginibacter pedocola</name>
    <dbReference type="NCBI Taxonomy" id="1792845"/>
    <lineage>
        <taxon>Bacteria</taxon>
        <taxon>Pseudomonadati</taxon>
        <taxon>Bacteroidota</taxon>
        <taxon>Sphingobacteriia</taxon>
        <taxon>Sphingobacteriales</taxon>
        <taxon>Sphingobacteriaceae</taxon>
        <taxon>Mucilaginibacter</taxon>
    </lineage>
</organism>
<evidence type="ECO:0000256" key="1">
    <source>
        <dbReference type="ARBA" id="ARBA00023015"/>
    </source>
</evidence>
<evidence type="ECO:0000256" key="3">
    <source>
        <dbReference type="ARBA" id="ARBA00023163"/>
    </source>
</evidence>
<dbReference type="Gene3D" id="1.10.10.10">
    <property type="entry name" value="Winged helix-like DNA-binding domain superfamily/Winged helix DNA-binding domain"/>
    <property type="match status" value="1"/>
</dbReference>
<accession>A0A1S9P7W2</accession>
<dbReference type="AlphaFoldDB" id="A0A1S9P7W2"/>
<dbReference type="SMART" id="SM00345">
    <property type="entry name" value="HTH_GNTR"/>
    <property type="match status" value="1"/>
</dbReference>
<evidence type="ECO:0000313" key="5">
    <source>
        <dbReference type="EMBL" id="OOQ57029.1"/>
    </source>
</evidence>
<keyword evidence="1" id="KW-0805">Transcription regulation</keyword>
<dbReference type="PANTHER" id="PTHR38445:SF10">
    <property type="entry name" value="GNTR-FAMILY TRANSCRIPTIONAL REGULATOR"/>
    <property type="match status" value="1"/>
</dbReference>
<dbReference type="GO" id="GO:0003677">
    <property type="term" value="F:DNA binding"/>
    <property type="evidence" value="ECO:0007669"/>
    <property type="project" value="UniProtKB-KW"/>
</dbReference>
<dbReference type="InterPro" id="IPR036388">
    <property type="entry name" value="WH-like_DNA-bd_sf"/>
</dbReference>
<dbReference type="RefSeq" id="WP_078350899.1">
    <property type="nucleotide sequence ID" value="NZ_MBTF01000037.1"/>
</dbReference>
<dbReference type="SUPFAM" id="SSF53822">
    <property type="entry name" value="Periplasmic binding protein-like I"/>
    <property type="match status" value="1"/>
</dbReference>
<dbReference type="Pfam" id="PF13377">
    <property type="entry name" value="Peripla_BP_3"/>
    <property type="match status" value="1"/>
</dbReference>
<feature type="domain" description="HTH gntR-type" evidence="4">
    <location>
        <begin position="18"/>
        <end position="86"/>
    </location>
</feature>
<dbReference type="InterPro" id="IPR028082">
    <property type="entry name" value="Peripla_BP_I"/>
</dbReference>
<dbReference type="InterPro" id="IPR000524">
    <property type="entry name" value="Tscrpt_reg_HTH_GntR"/>
</dbReference>